<dbReference type="AlphaFoldDB" id="A0A4Y2D7U4"/>
<dbReference type="EMBL" id="BGPR01000318">
    <property type="protein sequence ID" value="GBM12741.1"/>
    <property type="molecule type" value="Genomic_DNA"/>
</dbReference>
<organism evidence="1 2">
    <name type="scientific">Araneus ventricosus</name>
    <name type="common">Orbweaver spider</name>
    <name type="synonym">Epeira ventricosa</name>
    <dbReference type="NCBI Taxonomy" id="182803"/>
    <lineage>
        <taxon>Eukaryota</taxon>
        <taxon>Metazoa</taxon>
        <taxon>Ecdysozoa</taxon>
        <taxon>Arthropoda</taxon>
        <taxon>Chelicerata</taxon>
        <taxon>Arachnida</taxon>
        <taxon>Araneae</taxon>
        <taxon>Araneomorphae</taxon>
        <taxon>Entelegynae</taxon>
        <taxon>Araneoidea</taxon>
        <taxon>Araneidae</taxon>
        <taxon>Araneus</taxon>
    </lineage>
</organism>
<reference evidence="1 2" key="1">
    <citation type="journal article" date="2019" name="Sci. Rep.">
        <title>Orb-weaving spider Araneus ventricosus genome elucidates the spidroin gene catalogue.</title>
        <authorList>
            <person name="Kono N."/>
            <person name="Nakamura H."/>
            <person name="Ohtoshi R."/>
            <person name="Moran D.A.P."/>
            <person name="Shinohara A."/>
            <person name="Yoshida Y."/>
            <person name="Fujiwara M."/>
            <person name="Mori M."/>
            <person name="Tomita M."/>
            <person name="Arakawa K."/>
        </authorList>
    </citation>
    <scope>NUCLEOTIDE SEQUENCE [LARGE SCALE GENOMIC DNA]</scope>
</reference>
<comment type="caution">
    <text evidence="1">The sequence shown here is derived from an EMBL/GenBank/DDBJ whole genome shotgun (WGS) entry which is preliminary data.</text>
</comment>
<accession>A0A4Y2D7U4</accession>
<protein>
    <submittedName>
        <fullName evidence="1">Uncharacterized protein</fullName>
    </submittedName>
</protein>
<name>A0A4Y2D7U4_ARAVE</name>
<proteinExistence type="predicted"/>
<evidence type="ECO:0000313" key="1">
    <source>
        <dbReference type="EMBL" id="GBM12741.1"/>
    </source>
</evidence>
<keyword evidence="2" id="KW-1185">Reference proteome</keyword>
<evidence type="ECO:0000313" key="2">
    <source>
        <dbReference type="Proteomes" id="UP000499080"/>
    </source>
</evidence>
<dbReference type="OrthoDB" id="6437361at2759"/>
<gene>
    <name evidence="1" type="ORF">AVEN_228529_1</name>
</gene>
<dbReference type="Proteomes" id="UP000499080">
    <property type="component" value="Unassembled WGS sequence"/>
</dbReference>
<sequence>MIYPKNDMESTEVETKIKGAMNPAILKVGIRNVRNLKKGGIMIKCGNDEEISKLKEEIESNEALKYDLEFHRSVKKNPKIIIYRVEEDIDPDAALKLTKDQNEVLRESEE</sequence>